<dbReference type="Gene3D" id="3.40.50.1000">
    <property type="entry name" value="HAD superfamily/HAD-like"/>
    <property type="match status" value="1"/>
</dbReference>
<sequence>MHKVFYTLKIANITCGSCIPKIQKCLRGLEYVNDVKINIFTKEVQLEMHTLIDSAKIKHIKRALNENGFTVSDNKKYWRNTFYTLSMLYIIQTVIHKTLSIFWVDLVFSTIIEVLCSKRILKGSMAFTDTVILGSHASFVLGCFYDEQNLQNSSLILVMIVLGKFMLETVGNRASECLRSGVTERYMYNNKNLNYEEIKEGHVIVVEKEKHILFDGIVMEGASYVDESSLTGEIKLKEKKKGDHIHSDTYNKTGRIIVHVRRVGEETSLGKLLKQIDHSSVSNTNEITGLFIFIIFVTIGSFMLCALNTPLAQAIETSLSLLIIACPCALNISEPLTILIGTKKLFDNSIVIRDLAVFENLCDIGVLFIDKTGTLTDGTFIVKDFINTSSLDISTVKTLVHTLERRSYHPIASTLTEYCMVSAMGEVLKYEMMSNGIKGRVRYRNAHYDVQIGNDGLLSANIKNGRCFETNRSIKDENYETDNVPKRINDKNYALYTPDEDLISVYVIVNDELTCVFYLEDKIVNGASSALKLLNEQNITTIMLTGDSYRNAMRIAHRLNISKVYANKTAIHKSNIIQNYRKGHVVGMVGDGINDYSAIAHSNVGISVGNVFSGIGHVSLLSKDLHLLYLLLVIGKRIKRRITINYTFSIIYNVAALCACIAGGYYGLVITPGISCICMFLSSLTVVISALTFK</sequence>
<dbReference type="GO" id="GO:0012505">
    <property type="term" value="C:endomembrane system"/>
    <property type="evidence" value="ECO:0007669"/>
    <property type="project" value="UniProtKB-SubCell"/>
</dbReference>
<dbReference type="PROSITE" id="PS00154">
    <property type="entry name" value="ATPASE_E1_E2"/>
    <property type="match status" value="1"/>
</dbReference>
<dbReference type="EC" id="3.6.3.4" evidence="10"/>
<dbReference type="InterPro" id="IPR008250">
    <property type="entry name" value="ATPase_P-typ_transduc_dom_A_sf"/>
</dbReference>
<dbReference type="SFLD" id="SFLDF00027">
    <property type="entry name" value="p-type_atpase"/>
    <property type="match status" value="1"/>
</dbReference>
<evidence type="ECO:0000256" key="1">
    <source>
        <dbReference type="ARBA" id="ARBA00004127"/>
    </source>
</evidence>
<dbReference type="PANTHER" id="PTHR43520:SF8">
    <property type="entry name" value="P-TYPE CU(+) TRANSPORTER"/>
    <property type="match status" value="1"/>
</dbReference>
<protein>
    <submittedName>
        <fullName evidence="10">P-type ATPase (P-ATPase) Superfamily</fullName>
        <ecNumber evidence="10">3.6.3.4</ecNumber>
    </submittedName>
</protein>
<keyword evidence="6 8" id="KW-1133">Transmembrane helix</keyword>
<evidence type="ECO:0000313" key="11">
    <source>
        <dbReference type="Proteomes" id="UP000011185"/>
    </source>
</evidence>
<dbReference type="SUPFAM" id="SSF81653">
    <property type="entry name" value="Calcium ATPase, transduction domain A"/>
    <property type="match status" value="1"/>
</dbReference>
<dbReference type="Gene3D" id="3.30.70.100">
    <property type="match status" value="1"/>
</dbReference>
<dbReference type="SUPFAM" id="SSF56784">
    <property type="entry name" value="HAD-like"/>
    <property type="match status" value="1"/>
</dbReference>
<dbReference type="InterPro" id="IPR023298">
    <property type="entry name" value="ATPase_P-typ_TM_dom_sf"/>
</dbReference>
<comment type="subcellular location">
    <subcellularLocation>
        <location evidence="1">Endomembrane system</location>
        <topology evidence="1">Multi-pass membrane protein</topology>
    </subcellularLocation>
</comment>
<evidence type="ECO:0000256" key="2">
    <source>
        <dbReference type="ARBA" id="ARBA00006024"/>
    </source>
</evidence>
<keyword evidence="7 8" id="KW-0472">Membrane</keyword>
<dbReference type="SFLD" id="SFLDG00002">
    <property type="entry name" value="C1.7:_P-type_atpase_like"/>
    <property type="match status" value="1"/>
</dbReference>
<dbReference type="PRINTS" id="PR00119">
    <property type="entry name" value="CATATPASE"/>
</dbReference>
<dbReference type="Gene3D" id="2.70.150.10">
    <property type="entry name" value="Calcium-transporting ATPase, cytoplasmic transduction domain A"/>
    <property type="match status" value="1"/>
</dbReference>
<dbReference type="InParanoid" id="L7JWG2"/>
<keyword evidence="4" id="KW-0479">Metal-binding</keyword>
<feature type="domain" description="HMA" evidence="9">
    <location>
        <begin position="4"/>
        <end position="72"/>
    </location>
</feature>
<proteinExistence type="inferred from homology"/>
<evidence type="ECO:0000313" key="10">
    <source>
        <dbReference type="EMBL" id="ELQ75087.1"/>
    </source>
</evidence>
<organism evidence="10 11">
    <name type="scientific">Trachipleistophora hominis</name>
    <name type="common">Microsporidian parasite</name>
    <dbReference type="NCBI Taxonomy" id="72359"/>
    <lineage>
        <taxon>Eukaryota</taxon>
        <taxon>Fungi</taxon>
        <taxon>Fungi incertae sedis</taxon>
        <taxon>Microsporidia</taxon>
        <taxon>Pleistophoridae</taxon>
        <taxon>Trachipleistophora</taxon>
    </lineage>
</organism>
<dbReference type="GO" id="GO:0016887">
    <property type="term" value="F:ATP hydrolysis activity"/>
    <property type="evidence" value="ECO:0007669"/>
    <property type="project" value="InterPro"/>
</dbReference>
<name>L7JWG2_TRAHO</name>
<dbReference type="InterPro" id="IPR036412">
    <property type="entry name" value="HAD-like_sf"/>
</dbReference>
<feature type="transmembrane region" description="Helical" evidence="8">
    <location>
        <begin position="646"/>
        <end position="666"/>
    </location>
</feature>
<dbReference type="Proteomes" id="UP000011185">
    <property type="component" value="Unassembled WGS sequence"/>
</dbReference>
<dbReference type="HOGENOM" id="CLU_401807_0_0_1"/>
<dbReference type="PANTHER" id="PTHR43520">
    <property type="entry name" value="ATP7, ISOFORM B"/>
    <property type="match status" value="1"/>
</dbReference>
<evidence type="ECO:0000259" key="9">
    <source>
        <dbReference type="PROSITE" id="PS50846"/>
    </source>
</evidence>
<dbReference type="GO" id="GO:0055070">
    <property type="term" value="P:copper ion homeostasis"/>
    <property type="evidence" value="ECO:0007669"/>
    <property type="project" value="TreeGrafter"/>
</dbReference>
<dbReference type="GO" id="GO:0043682">
    <property type="term" value="F:P-type divalent copper transporter activity"/>
    <property type="evidence" value="ECO:0007669"/>
    <property type="project" value="TreeGrafter"/>
</dbReference>
<dbReference type="SUPFAM" id="SSF81665">
    <property type="entry name" value="Calcium ATPase, transmembrane domain M"/>
    <property type="match status" value="1"/>
</dbReference>
<dbReference type="InterPro" id="IPR023214">
    <property type="entry name" value="HAD_sf"/>
</dbReference>
<evidence type="ECO:0000256" key="6">
    <source>
        <dbReference type="ARBA" id="ARBA00022989"/>
    </source>
</evidence>
<dbReference type="GO" id="GO:0005524">
    <property type="term" value="F:ATP binding"/>
    <property type="evidence" value="ECO:0007669"/>
    <property type="project" value="InterPro"/>
</dbReference>
<dbReference type="SUPFAM" id="SSF81660">
    <property type="entry name" value="Metal cation-transporting ATPase, ATP-binding domain N"/>
    <property type="match status" value="1"/>
</dbReference>
<evidence type="ECO:0000256" key="3">
    <source>
        <dbReference type="ARBA" id="ARBA00022692"/>
    </source>
</evidence>
<dbReference type="InterPro" id="IPR036163">
    <property type="entry name" value="HMA_dom_sf"/>
</dbReference>
<dbReference type="NCBIfam" id="TIGR01494">
    <property type="entry name" value="ATPase_P-type"/>
    <property type="match status" value="2"/>
</dbReference>
<dbReference type="VEuPathDB" id="MicrosporidiaDB:THOM_1969"/>
<dbReference type="InterPro" id="IPR044492">
    <property type="entry name" value="P_typ_ATPase_HD_dom"/>
</dbReference>
<keyword evidence="3 8" id="KW-0812">Transmembrane</keyword>
<feature type="transmembrane region" description="Helical" evidence="8">
    <location>
        <begin position="287"/>
        <end position="307"/>
    </location>
</feature>
<feature type="transmembrane region" description="Helical" evidence="8">
    <location>
        <begin position="319"/>
        <end position="340"/>
    </location>
</feature>
<dbReference type="Pfam" id="PF00403">
    <property type="entry name" value="HMA"/>
    <property type="match status" value="1"/>
</dbReference>
<dbReference type="Pfam" id="PF00702">
    <property type="entry name" value="Hydrolase"/>
    <property type="match status" value="1"/>
</dbReference>
<dbReference type="OMA" id="CGWLIEK"/>
<dbReference type="PROSITE" id="PS50846">
    <property type="entry name" value="HMA_2"/>
    <property type="match status" value="1"/>
</dbReference>
<keyword evidence="10" id="KW-0378">Hydrolase</keyword>
<gene>
    <name evidence="10" type="ORF">THOM_1969</name>
</gene>
<reference evidence="10 11" key="1">
    <citation type="journal article" date="2012" name="PLoS Pathog.">
        <title>The genome of the obligate intracellular parasite Trachipleistophora hominis: new insights into microsporidian genome dynamics and reductive evolution.</title>
        <authorList>
            <person name="Heinz E."/>
            <person name="Williams T.A."/>
            <person name="Nakjang S."/>
            <person name="Noel C.J."/>
            <person name="Swan D.C."/>
            <person name="Goldberg A.V."/>
            <person name="Harris S.R."/>
            <person name="Weinmaier T."/>
            <person name="Markert S."/>
            <person name="Becher D."/>
            <person name="Bernhardt J."/>
            <person name="Dagan T."/>
            <person name="Hacker C."/>
            <person name="Lucocq J.M."/>
            <person name="Schweder T."/>
            <person name="Rattei T."/>
            <person name="Hall N."/>
            <person name="Hirt R.P."/>
            <person name="Embley T.M."/>
        </authorList>
    </citation>
    <scope>NUCLEOTIDE SEQUENCE [LARGE SCALE GENOMIC DNA]</scope>
</reference>
<evidence type="ECO:0000256" key="5">
    <source>
        <dbReference type="ARBA" id="ARBA00022967"/>
    </source>
</evidence>
<dbReference type="AlphaFoldDB" id="L7JWG2"/>
<evidence type="ECO:0000256" key="8">
    <source>
        <dbReference type="SAM" id="Phobius"/>
    </source>
</evidence>
<accession>L7JWG2</accession>
<dbReference type="CDD" id="cd00371">
    <property type="entry name" value="HMA"/>
    <property type="match status" value="1"/>
</dbReference>
<dbReference type="InterPro" id="IPR006121">
    <property type="entry name" value="HMA_dom"/>
</dbReference>
<dbReference type="STRING" id="72359.L7JWG2"/>
<evidence type="ECO:0000256" key="4">
    <source>
        <dbReference type="ARBA" id="ARBA00022723"/>
    </source>
</evidence>
<dbReference type="EMBL" id="JH993993">
    <property type="protein sequence ID" value="ELQ75087.1"/>
    <property type="molecule type" value="Genomic_DNA"/>
</dbReference>
<dbReference type="InterPro" id="IPR023299">
    <property type="entry name" value="ATPase_P-typ_cyto_dom_N"/>
</dbReference>
<keyword evidence="11" id="KW-1185">Reference proteome</keyword>
<dbReference type="InterPro" id="IPR001757">
    <property type="entry name" value="P_typ_ATPase"/>
</dbReference>
<dbReference type="SFLD" id="SFLDS00003">
    <property type="entry name" value="Haloacid_Dehalogenase"/>
    <property type="match status" value="1"/>
</dbReference>
<dbReference type="Gene3D" id="3.40.1110.10">
    <property type="entry name" value="Calcium-transporting ATPase, cytoplasmic domain N"/>
    <property type="match status" value="1"/>
</dbReference>
<evidence type="ECO:0000256" key="7">
    <source>
        <dbReference type="ARBA" id="ARBA00023136"/>
    </source>
</evidence>
<dbReference type="OrthoDB" id="2192425at2759"/>
<dbReference type="GO" id="GO:0005507">
    <property type="term" value="F:copper ion binding"/>
    <property type="evidence" value="ECO:0007669"/>
    <property type="project" value="TreeGrafter"/>
</dbReference>
<comment type="similarity">
    <text evidence="2">Belongs to the cation transport ATPase (P-type) (TC 3.A.3) family. Type IB subfamily.</text>
</comment>
<feature type="transmembrane region" description="Helical" evidence="8">
    <location>
        <begin position="672"/>
        <end position="693"/>
    </location>
</feature>
<dbReference type="GO" id="GO:0016020">
    <property type="term" value="C:membrane"/>
    <property type="evidence" value="ECO:0007669"/>
    <property type="project" value="InterPro"/>
</dbReference>
<keyword evidence="5" id="KW-1278">Translocase</keyword>
<dbReference type="InterPro" id="IPR059000">
    <property type="entry name" value="ATPase_P-type_domA"/>
</dbReference>
<dbReference type="SUPFAM" id="SSF55008">
    <property type="entry name" value="HMA, heavy metal-associated domain"/>
    <property type="match status" value="1"/>
</dbReference>
<dbReference type="Pfam" id="PF00122">
    <property type="entry name" value="E1-E2_ATPase"/>
    <property type="match status" value="1"/>
</dbReference>
<dbReference type="InterPro" id="IPR018303">
    <property type="entry name" value="ATPase_P-typ_P_site"/>
</dbReference>
<dbReference type="FunCoup" id="L7JWG2">
    <property type="interactions" value="91"/>
</dbReference>